<keyword evidence="2" id="KW-0723">Serine/threonine-protein kinase</keyword>
<evidence type="ECO:0000313" key="3">
    <source>
        <dbReference type="Proteomes" id="UP000248291"/>
    </source>
</evidence>
<dbReference type="InterPro" id="IPR022548">
    <property type="entry name" value="DUF2846"/>
</dbReference>
<dbReference type="EMBL" id="BGKA01000089">
    <property type="protein sequence ID" value="GBH16792.1"/>
    <property type="molecule type" value="Genomic_DNA"/>
</dbReference>
<feature type="domain" description="DUF2846" evidence="1">
    <location>
        <begin position="19"/>
        <end position="107"/>
    </location>
</feature>
<gene>
    <name evidence="2" type="ORF">KPSA3_02748</name>
</gene>
<name>A0AAN4Q3P2_PSESF</name>
<organism evidence="2 3">
    <name type="scientific">Pseudomonas syringae pv. actinidiae</name>
    <dbReference type="NCBI Taxonomy" id="103796"/>
    <lineage>
        <taxon>Bacteria</taxon>
        <taxon>Pseudomonadati</taxon>
        <taxon>Pseudomonadota</taxon>
        <taxon>Gammaproteobacteria</taxon>
        <taxon>Pseudomonadales</taxon>
        <taxon>Pseudomonadaceae</taxon>
        <taxon>Pseudomonas</taxon>
        <taxon>Pseudomonas syringae</taxon>
    </lineage>
</organism>
<comment type="caution">
    <text evidence="2">The sequence shown here is derived from an EMBL/GenBank/DDBJ whole genome shotgun (WGS) entry which is preliminary data.</text>
</comment>
<evidence type="ECO:0000313" key="2">
    <source>
        <dbReference type="EMBL" id="GBH16792.1"/>
    </source>
</evidence>
<keyword evidence="2" id="KW-0418">Kinase</keyword>
<sequence>MEKMQAEVSQYTLPKPAVADKGLIYVVRPSNAGMMVRFNVFLDDKEAESEMGYNRGNQYIYFYVSPGQHVISSKAENWADLPVSIKAGEVVYLKQEVEVGVVMARNGLKQLSDVEGRYLVKDAGLGTVVKESR</sequence>
<keyword evidence="2" id="KW-0808">Transferase</keyword>
<reference evidence="2 3" key="1">
    <citation type="submission" date="2018-04" db="EMBL/GenBank/DDBJ databases">
        <title>Draft genome sequence of Pseudomonas syringae pv. actinidiae biovar 3 strains isolated from kiwifruit in Kagawa prefecture.</title>
        <authorList>
            <person name="Tabuchi M."/>
            <person name="Saito M."/>
            <person name="Fujiwara S."/>
            <person name="Sasa N."/>
            <person name="Akimitsu K."/>
            <person name="Gomi K."/>
            <person name="Konishi-Sugita S."/>
            <person name="Hamano K."/>
            <person name="Kataoka I."/>
        </authorList>
    </citation>
    <scope>NUCLEOTIDE SEQUENCE [LARGE SCALE GENOMIC DNA]</scope>
    <source>
        <strain evidence="2 3">MAFF212211</strain>
    </source>
</reference>
<evidence type="ECO:0000259" key="1">
    <source>
        <dbReference type="Pfam" id="PF11008"/>
    </source>
</evidence>
<dbReference type="Pfam" id="PF11008">
    <property type="entry name" value="DUF2846"/>
    <property type="match status" value="1"/>
</dbReference>
<protein>
    <submittedName>
        <fullName evidence="2">Serine/threonine protein kinase</fullName>
    </submittedName>
</protein>
<proteinExistence type="predicted"/>
<dbReference type="Proteomes" id="UP000248291">
    <property type="component" value="Unassembled WGS sequence"/>
</dbReference>
<dbReference type="AlphaFoldDB" id="A0AAN4Q3P2"/>
<dbReference type="GO" id="GO:0004674">
    <property type="term" value="F:protein serine/threonine kinase activity"/>
    <property type="evidence" value="ECO:0007669"/>
    <property type="project" value="UniProtKB-KW"/>
</dbReference>
<accession>A0AAN4Q3P2</accession>